<dbReference type="PANTHER" id="PTHR46599">
    <property type="entry name" value="PIGGYBAC TRANSPOSABLE ELEMENT-DERIVED PROTEIN 4"/>
    <property type="match status" value="1"/>
</dbReference>
<name>A0A7D9DAY7_PARCT</name>
<proteinExistence type="predicted"/>
<evidence type="ECO:0000313" key="2">
    <source>
        <dbReference type="Proteomes" id="UP001152795"/>
    </source>
</evidence>
<dbReference type="Proteomes" id="UP001152795">
    <property type="component" value="Unassembled WGS sequence"/>
</dbReference>
<protein>
    <submittedName>
        <fullName evidence="1">Uncharacterized protein</fullName>
    </submittedName>
</protein>
<dbReference type="AlphaFoldDB" id="A0A7D9DAY7"/>
<keyword evidence="2" id="KW-1185">Reference proteome</keyword>
<accession>A0A7D9DAY7</accession>
<dbReference type="EMBL" id="CACRXK020000363">
    <property type="protein sequence ID" value="CAB3981212.1"/>
    <property type="molecule type" value="Genomic_DNA"/>
</dbReference>
<comment type="caution">
    <text evidence="1">The sequence shown here is derived from an EMBL/GenBank/DDBJ whole genome shotgun (WGS) entry which is preliminary data.</text>
</comment>
<dbReference type="Pfam" id="PF13843">
    <property type="entry name" value="DDE_Tnp_1_7"/>
    <property type="match status" value="1"/>
</dbReference>
<dbReference type="OrthoDB" id="5981628at2759"/>
<sequence>MGIYKLPTLSEYWRRTGIGAMPWFWTVFSKNRFFAISKYLHANDKTKRPEQGQDGYKLFHVQRIIDSLLQAFRLLYTPGRELSIDEQMVVKLVSDLLKEHTLACGTIQAKRVNLPTDISDGNYYHGQVKFWSCGNLSVVHWKFSSWHSFKMLTIPPRRDEADEVHKPEIIHDYNEFMRGVDLCD</sequence>
<organism evidence="1 2">
    <name type="scientific">Paramuricea clavata</name>
    <name type="common">Red gorgonian</name>
    <name type="synonym">Violescent sea-whip</name>
    <dbReference type="NCBI Taxonomy" id="317549"/>
    <lineage>
        <taxon>Eukaryota</taxon>
        <taxon>Metazoa</taxon>
        <taxon>Cnidaria</taxon>
        <taxon>Anthozoa</taxon>
        <taxon>Octocorallia</taxon>
        <taxon>Malacalcyonacea</taxon>
        <taxon>Plexauridae</taxon>
        <taxon>Paramuricea</taxon>
    </lineage>
</organism>
<gene>
    <name evidence="1" type="ORF">PACLA_8A031200</name>
</gene>
<dbReference type="InterPro" id="IPR029526">
    <property type="entry name" value="PGBD"/>
</dbReference>
<dbReference type="PANTHER" id="PTHR46599:SF3">
    <property type="entry name" value="PIGGYBAC TRANSPOSABLE ELEMENT-DERIVED PROTEIN 4"/>
    <property type="match status" value="1"/>
</dbReference>
<evidence type="ECO:0000313" key="1">
    <source>
        <dbReference type="EMBL" id="CAB3981212.1"/>
    </source>
</evidence>
<reference evidence="1" key="1">
    <citation type="submission" date="2020-04" db="EMBL/GenBank/DDBJ databases">
        <authorList>
            <person name="Alioto T."/>
            <person name="Alioto T."/>
            <person name="Gomez Garrido J."/>
        </authorList>
    </citation>
    <scope>NUCLEOTIDE SEQUENCE</scope>
    <source>
        <strain evidence="1">A484AB</strain>
    </source>
</reference>